<gene>
    <name evidence="1" type="ORF">HHI36_005889</name>
</gene>
<reference evidence="1 2" key="1">
    <citation type="journal article" date="2021" name="BMC Biol.">
        <title>Horizontally acquired antibacterial genes associated with adaptive radiation of ladybird beetles.</title>
        <authorList>
            <person name="Li H.S."/>
            <person name="Tang X.F."/>
            <person name="Huang Y.H."/>
            <person name="Xu Z.Y."/>
            <person name="Chen M.L."/>
            <person name="Du X.Y."/>
            <person name="Qiu B.Y."/>
            <person name="Chen P.T."/>
            <person name="Zhang W."/>
            <person name="Slipinski A."/>
            <person name="Escalona H.E."/>
            <person name="Waterhouse R.M."/>
            <person name="Zwick A."/>
            <person name="Pang H."/>
        </authorList>
    </citation>
    <scope>NUCLEOTIDE SEQUENCE [LARGE SCALE GENOMIC DNA]</scope>
    <source>
        <strain evidence="1">SYSU2018</strain>
    </source>
</reference>
<dbReference type="EMBL" id="JABFTP020000144">
    <property type="protein sequence ID" value="KAL3282717.1"/>
    <property type="molecule type" value="Genomic_DNA"/>
</dbReference>
<accession>A0ABD2NWG5</accession>
<evidence type="ECO:0000313" key="1">
    <source>
        <dbReference type="EMBL" id="KAL3282717.1"/>
    </source>
</evidence>
<protein>
    <submittedName>
        <fullName evidence="1">Uncharacterized protein</fullName>
    </submittedName>
</protein>
<dbReference type="AlphaFoldDB" id="A0ABD2NWG5"/>
<evidence type="ECO:0000313" key="2">
    <source>
        <dbReference type="Proteomes" id="UP001516400"/>
    </source>
</evidence>
<dbReference type="Proteomes" id="UP001516400">
    <property type="component" value="Unassembled WGS sequence"/>
</dbReference>
<organism evidence="1 2">
    <name type="scientific">Cryptolaemus montrouzieri</name>
    <dbReference type="NCBI Taxonomy" id="559131"/>
    <lineage>
        <taxon>Eukaryota</taxon>
        <taxon>Metazoa</taxon>
        <taxon>Ecdysozoa</taxon>
        <taxon>Arthropoda</taxon>
        <taxon>Hexapoda</taxon>
        <taxon>Insecta</taxon>
        <taxon>Pterygota</taxon>
        <taxon>Neoptera</taxon>
        <taxon>Endopterygota</taxon>
        <taxon>Coleoptera</taxon>
        <taxon>Polyphaga</taxon>
        <taxon>Cucujiformia</taxon>
        <taxon>Coccinelloidea</taxon>
        <taxon>Coccinellidae</taxon>
        <taxon>Scymninae</taxon>
        <taxon>Scymnini</taxon>
        <taxon>Cryptolaemus</taxon>
    </lineage>
</organism>
<comment type="caution">
    <text evidence="1">The sequence shown here is derived from an EMBL/GenBank/DDBJ whole genome shotgun (WGS) entry which is preliminary data.</text>
</comment>
<keyword evidence="2" id="KW-1185">Reference proteome</keyword>
<sequence length="192" mass="21727">MCSTQAKKKVDLSCEGGCWKKWLKEEAKSNREASGVQRIDVGEKIIGEMLERKRRETNIIVANIEDSKAGSAVERKTENTEFVTATLAKLNLNSDNTQELRIGKYKQASNRLLKVILGSRDEVVNVLKNKKNLAPGINVFPDQTEKQRKFFKDIKSKLGEMQAEGGFSKTIRFINGTPTIVDKIRQQQQKNQ</sequence>
<name>A0ABD2NWG5_9CUCU</name>
<proteinExistence type="predicted"/>